<dbReference type="OrthoDB" id="668629at2"/>
<dbReference type="RefSeq" id="WP_119407595.1">
    <property type="nucleotide sequence ID" value="NZ_CP032869.1"/>
</dbReference>
<evidence type="ECO:0000256" key="1">
    <source>
        <dbReference type="SAM" id="SignalP"/>
    </source>
</evidence>
<dbReference type="SUPFAM" id="SSF49464">
    <property type="entry name" value="Carboxypeptidase regulatory domain-like"/>
    <property type="match status" value="1"/>
</dbReference>
<gene>
    <name evidence="2" type="ORF">HYN43_000535</name>
</gene>
<keyword evidence="1" id="KW-0732">Signal</keyword>
<dbReference type="InterPro" id="IPR008969">
    <property type="entry name" value="CarboxyPept-like_regulatory"/>
</dbReference>
<evidence type="ECO:0000313" key="3">
    <source>
        <dbReference type="Proteomes" id="UP000270046"/>
    </source>
</evidence>
<reference evidence="2 3" key="1">
    <citation type="submission" date="2018-10" db="EMBL/GenBank/DDBJ databases">
        <title>Genome sequencing of Mucilaginibacter sp. HYN0043.</title>
        <authorList>
            <person name="Kim M."/>
            <person name="Yi H."/>
        </authorList>
    </citation>
    <scope>NUCLEOTIDE SEQUENCE [LARGE SCALE GENOMIC DNA]</scope>
    <source>
        <strain evidence="2 3">HYN0043</strain>
    </source>
</reference>
<organism evidence="2 3">
    <name type="scientific">Mucilaginibacter celer</name>
    <dbReference type="NCBI Taxonomy" id="2305508"/>
    <lineage>
        <taxon>Bacteria</taxon>
        <taxon>Pseudomonadati</taxon>
        <taxon>Bacteroidota</taxon>
        <taxon>Sphingobacteriia</taxon>
        <taxon>Sphingobacteriales</taxon>
        <taxon>Sphingobacteriaceae</taxon>
        <taxon>Mucilaginibacter</taxon>
    </lineage>
</organism>
<dbReference type="KEGG" id="muh:HYN43_000535"/>
<dbReference type="EMBL" id="CP032869">
    <property type="protein sequence ID" value="AYL93873.1"/>
    <property type="molecule type" value="Genomic_DNA"/>
</dbReference>
<feature type="signal peptide" evidence="1">
    <location>
        <begin position="1"/>
        <end position="20"/>
    </location>
</feature>
<dbReference type="AlphaFoldDB" id="A0A494VRB0"/>
<accession>A0A494VRB0</accession>
<keyword evidence="3" id="KW-1185">Reference proteome</keyword>
<feature type="chain" id="PRO_5019719064" description="Carboxypeptidase-like regulatory domain-containing protein" evidence="1">
    <location>
        <begin position="21"/>
        <end position="151"/>
    </location>
</feature>
<proteinExistence type="predicted"/>
<name>A0A494VRB0_9SPHI</name>
<sequence length="151" mass="17431">MKKVLIIFILLGVSMCSVYAQTKTIKGRVISEFFETTPFALIMINDTVKVGKTDLDGFFQVEIPVGVKKISFWYLGFEPAIIALTDKCDEAEVVMIASFTYDFMTPKRVDKLRMKRYKKLPQLHKEALAKGLFKTDTACYTQEFRPFYKKK</sequence>
<evidence type="ECO:0000313" key="2">
    <source>
        <dbReference type="EMBL" id="AYL93873.1"/>
    </source>
</evidence>
<evidence type="ECO:0008006" key="4">
    <source>
        <dbReference type="Google" id="ProtNLM"/>
    </source>
</evidence>
<dbReference type="Proteomes" id="UP000270046">
    <property type="component" value="Chromosome"/>
</dbReference>
<protein>
    <recommendedName>
        <fullName evidence="4">Carboxypeptidase-like regulatory domain-containing protein</fullName>
    </recommendedName>
</protein>